<feature type="region of interest" description="Disordered" evidence="5">
    <location>
        <begin position="377"/>
        <end position="459"/>
    </location>
</feature>
<evidence type="ECO:0000256" key="1">
    <source>
        <dbReference type="ARBA" id="ARBA00007074"/>
    </source>
</evidence>
<keyword evidence="6" id="KW-0732">Signal</keyword>
<feature type="compositionally biased region" description="Low complexity" evidence="5">
    <location>
        <begin position="25"/>
        <end position="40"/>
    </location>
</feature>
<dbReference type="PROSITE" id="PS51935">
    <property type="entry name" value="NLPC_P60"/>
    <property type="match status" value="1"/>
</dbReference>
<keyword evidence="9" id="KW-1185">Reference proteome</keyword>
<sequence>MTRRGAGAARLSALLTATIITTTATSAHAAPTPSPSAMTSVPDSGVRPVPNGTLSLPFGNIPVQSTATTAIMALANQLSAAQLEVGVLAEKLRVLDEARITAKTDLLFAEYAKKQADERLEAAKAAYDEAMSRVYQEQGGVPGLGLDGLAPRVDDPMITGASAARDLSFATESAAAAKKTYDKAVITDRDATAAFGALEVTYRQREAALLELRKRHADQLAVIEREQERQEQQAGGGFPGDDVVGNYQANPRAVAAVRFALSQRGKPYEWGSEGPNRYDCSGLMWRAYKTVGESLPRVSRDQYQGTKSHSVGRYDLLPGDLLFFATDSYNSDTIHHVGMYIGDGKMVHAPTTGDVVKISTVWWSRFYGATRVLPAVPKASTSPSATSSPSRTTSPSPSPSRTTSPSTSPSPSSSPSKSPSSSPSPVPPVEETTEPEPQPEPISPQPISAAPSPTPDPAP</sequence>
<dbReference type="AlphaFoldDB" id="A0A841BTM6"/>
<dbReference type="Proteomes" id="UP000587527">
    <property type="component" value="Unassembled WGS sequence"/>
</dbReference>
<feature type="compositionally biased region" description="Low complexity" evidence="5">
    <location>
        <begin position="377"/>
        <end position="421"/>
    </location>
</feature>
<proteinExistence type="inferred from homology"/>
<keyword evidence="2" id="KW-0645">Protease</keyword>
<comment type="similarity">
    <text evidence="1">Belongs to the peptidase C40 family.</text>
</comment>
<feature type="signal peptide" evidence="6">
    <location>
        <begin position="1"/>
        <end position="29"/>
    </location>
</feature>
<protein>
    <submittedName>
        <fullName evidence="8">Cell wall-associated NlpC family hydrolase</fullName>
    </submittedName>
</protein>
<feature type="region of interest" description="Disordered" evidence="5">
    <location>
        <begin position="25"/>
        <end position="48"/>
    </location>
</feature>
<dbReference type="InterPro" id="IPR038765">
    <property type="entry name" value="Papain-like_cys_pep_sf"/>
</dbReference>
<name>A0A841BTM6_9ACTN</name>
<dbReference type="GO" id="GO:0006508">
    <property type="term" value="P:proteolysis"/>
    <property type="evidence" value="ECO:0007669"/>
    <property type="project" value="UniProtKB-KW"/>
</dbReference>
<dbReference type="Pfam" id="PF00877">
    <property type="entry name" value="NLPC_P60"/>
    <property type="match status" value="1"/>
</dbReference>
<dbReference type="Gene3D" id="3.90.1720.10">
    <property type="entry name" value="endopeptidase domain like (from Nostoc punctiforme)"/>
    <property type="match status" value="1"/>
</dbReference>
<evidence type="ECO:0000256" key="2">
    <source>
        <dbReference type="ARBA" id="ARBA00022670"/>
    </source>
</evidence>
<evidence type="ECO:0000313" key="8">
    <source>
        <dbReference type="EMBL" id="MBB5870776.1"/>
    </source>
</evidence>
<dbReference type="GO" id="GO:0008234">
    <property type="term" value="F:cysteine-type peptidase activity"/>
    <property type="evidence" value="ECO:0007669"/>
    <property type="project" value="UniProtKB-KW"/>
</dbReference>
<feature type="chain" id="PRO_5032298583" evidence="6">
    <location>
        <begin position="30"/>
        <end position="459"/>
    </location>
</feature>
<organism evidence="8 9">
    <name type="scientific">Allocatelliglobosispora scoriae</name>
    <dbReference type="NCBI Taxonomy" id="643052"/>
    <lineage>
        <taxon>Bacteria</taxon>
        <taxon>Bacillati</taxon>
        <taxon>Actinomycetota</taxon>
        <taxon>Actinomycetes</taxon>
        <taxon>Micromonosporales</taxon>
        <taxon>Micromonosporaceae</taxon>
        <taxon>Allocatelliglobosispora</taxon>
    </lineage>
</organism>
<dbReference type="SUPFAM" id="SSF54001">
    <property type="entry name" value="Cysteine proteinases"/>
    <property type="match status" value="1"/>
</dbReference>
<comment type="caution">
    <text evidence="8">The sequence shown here is derived from an EMBL/GenBank/DDBJ whole genome shotgun (WGS) entry which is preliminary data.</text>
</comment>
<evidence type="ECO:0000256" key="3">
    <source>
        <dbReference type="ARBA" id="ARBA00022801"/>
    </source>
</evidence>
<evidence type="ECO:0000256" key="6">
    <source>
        <dbReference type="SAM" id="SignalP"/>
    </source>
</evidence>
<feature type="domain" description="NlpC/P60" evidence="7">
    <location>
        <begin position="250"/>
        <end position="374"/>
    </location>
</feature>
<evidence type="ECO:0000256" key="4">
    <source>
        <dbReference type="ARBA" id="ARBA00022807"/>
    </source>
</evidence>
<evidence type="ECO:0000313" key="9">
    <source>
        <dbReference type="Proteomes" id="UP000587527"/>
    </source>
</evidence>
<reference evidence="8 9" key="1">
    <citation type="submission" date="2020-08" db="EMBL/GenBank/DDBJ databases">
        <title>Sequencing the genomes of 1000 actinobacteria strains.</title>
        <authorList>
            <person name="Klenk H.-P."/>
        </authorList>
    </citation>
    <scope>NUCLEOTIDE SEQUENCE [LARGE SCALE GENOMIC DNA]</scope>
    <source>
        <strain evidence="8 9">DSM 45362</strain>
    </source>
</reference>
<gene>
    <name evidence="8" type="ORF">F4553_004155</name>
</gene>
<dbReference type="RefSeq" id="WP_184838390.1">
    <property type="nucleotide sequence ID" value="NZ_JACHMN010000002.1"/>
</dbReference>
<dbReference type="PANTHER" id="PTHR47359">
    <property type="entry name" value="PEPTIDOGLYCAN DL-ENDOPEPTIDASE CWLO"/>
    <property type="match status" value="1"/>
</dbReference>
<dbReference type="InterPro" id="IPR000064">
    <property type="entry name" value="NLP_P60_dom"/>
</dbReference>
<evidence type="ECO:0000256" key="5">
    <source>
        <dbReference type="SAM" id="MobiDB-lite"/>
    </source>
</evidence>
<evidence type="ECO:0000259" key="7">
    <source>
        <dbReference type="PROSITE" id="PS51935"/>
    </source>
</evidence>
<dbReference type="EMBL" id="JACHMN010000002">
    <property type="protein sequence ID" value="MBB5870776.1"/>
    <property type="molecule type" value="Genomic_DNA"/>
</dbReference>
<dbReference type="InterPro" id="IPR051794">
    <property type="entry name" value="PG_Endopeptidase_C40"/>
</dbReference>
<keyword evidence="3 8" id="KW-0378">Hydrolase</keyword>
<keyword evidence="4" id="KW-0788">Thiol protease</keyword>
<dbReference type="PANTHER" id="PTHR47359:SF3">
    <property type="entry name" value="NLP_P60 DOMAIN-CONTAINING PROTEIN-RELATED"/>
    <property type="match status" value="1"/>
</dbReference>
<accession>A0A841BTM6</accession>